<dbReference type="InterPro" id="IPR010982">
    <property type="entry name" value="Lambda_DNA-bd_dom_sf"/>
</dbReference>
<dbReference type="SUPFAM" id="SSF47413">
    <property type="entry name" value="lambda repressor-like DNA-binding domains"/>
    <property type="match status" value="1"/>
</dbReference>
<dbReference type="PROSITE" id="PS50943">
    <property type="entry name" value="HTH_CROC1"/>
    <property type="match status" value="1"/>
</dbReference>
<dbReference type="Gene3D" id="1.10.260.40">
    <property type="entry name" value="lambda repressor-like DNA-binding domains"/>
    <property type="match status" value="1"/>
</dbReference>
<keyword evidence="4" id="KW-1185">Reference proteome</keyword>
<dbReference type="Pfam" id="PF01381">
    <property type="entry name" value="HTH_3"/>
    <property type="match status" value="1"/>
</dbReference>
<dbReference type="Proteomes" id="UP000778523">
    <property type="component" value="Unassembled WGS sequence"/>
</dbReference>
<feature type="domain" description="HTH cro/C1-type" evidence="2">
    <location>
        <begin position="21"/>
        <end position="63"/>
    </location>
</feature>
<dbReference type="InterPro" id="IPR001387">
    <property type="entry name" value="Cro/C1-type_HTH"/>
</dbReference>
<dbReference type="SMART" id="SM00530">
    <property type="entry name" value="HTH_XRE"/>
    <property type="match status" value="1"/>
</dbReference>
<evidence type="ECO:0000313" key="3">
    <source>
        <dbReference type="EMBL" id="NSL54909.1"/>
    </source>
</evidence>
<dbReference type="CDD" id="cd00093">
    <property type="entry name" value="HTH_XRE"/>
    <property type="match status" value="1"/>
</dbReference>
<keyword evidence="1" id="KW-0812">Transmembrane</keyword>
<keyword evidence="1" id="KW-1133">Transmembrane helix</keyword>
<gene>
    <name evidence="3" type="ORF">HJ583_007725</name>
</gene>
<accession>A0ABX2IJT8</accession>
<comment type="caution">
    <text evidence="3">The sequence shown here is derived from an EMBL/GenBank/DDBJ whole genome shotgun (WGS) entry which is preliminary data.</text>
</comment>
<evidence type="ECO:0000256" key="1">
    <source>
        <dbReference type="SAM" id="Phobius"/>
    </source>
</evidence>
<feature type="transmembrane region" description="Helical" evidence="1">
    <location>
        <begin position="87"/>
        <end position="111"/>
    </location>
</feature>
<name>A0ABX2IJT8_9RHOO</name>
<evidence type="ECO:0000259" key="2">
    <source>
        <dbReference type="PROSITE" id="PS50943"/>
    </source>
</evidence>
<sequence length="160" mass="17776">MKPIYMYMDEAIEMGAVKNDSELAAKLGLSRASVSAWRNGKTAPDDEQAIALARLIGKPEIELMAEAAAHRAKTSEARTYWERIAKYSATATGVAATWVLSLFAVAMMAGYSPRSEAKTFDTYPTESRTTPSSNHSASFYYVKLRGRKSQARERRWPLIC</sequence>
<protein>
    <submittedName>
        <fullName evidence="3">Helix-turn-helix transcriptional regulator</fullName>
    </submittedName>
</protein>
<proteinExistence type="predicted"/>
<keyword evidence="1" id="KW-0472">Membrane</keyword>
<organism evidence="3 4">
    <name type="scientific">Uliginosibacterium aquaticum</name>
    <dbReference type="NCBI Taxonomy" id="2731212"/>
    <lineage>
        <taxon>Bacteria</taxon>
        <taxon>Pseudomonadati</taxon>
        <taxon>Pseudomonadota</taxon>
        <taxon>Betaproteobacteria</taxon>
        <taxon>Rhodocyclales</taxon>
        <taxon>Zoogloeaceae</taxon>
        <taxon>Uliginosibacterium</taxon>
    </lineage>
</organism>
<reference evidence="3 4" key="1">
    <citation type="submission" date="2020-06" db="EMBL/GenBank/DDBJ databases">
        <title>Draft genome of Uliginosibacterium sp. IMCC34675.</title>
        <authorList>
            <person name="Song J."/>
        </authorList>
    </citation>
    <scope>NUCLEOTIDE SEQUENCE [LARGE SCALE GENOMIC DNA]</scope>
    <source>
        <strain evidence="3 4">IMCC34675</strain>
    </source>
</reference>
<dbReference type="EMBL" id="JABCSC020000002">
    <property type="protein sequence ID" value="NSL54909.1"/>
    <property type="molecule type" value="Genomic_DNA"/>
</dbReference>
<evidence type="ECO:0000313" key="4">
    <source>
        <dbReference type="Proteomes" id="UP000778523"/>
    </source>
</evidence>
<dbReference type="RefSeq" id="WP_170021405.1">
    <property type="nucleotide sequence ID" value="NZ_JABCSC020000002.1"/>
</dbReference>